<protein>
    <submittedName>
        <fullName evidence="3">Thiamine-binding protein</fullName>
    </submittedName>
</protein>
<accession>A0A9X2B3J4</accession>
<feature type="domain" description="Thiamine-binding protein" evidence="2">
    <location>
        <begin position="4"/>
        <end position="93"/>
    </location>
</feature>
<evidence type="ECO:0000259" key="2">
    <source>
        <dbReference type="Pfam" id="PF01910"/>
    </source>
</evidence>
<gene>
    <name evidence="3" type="ORF">MUN33_13635</name>
</gene>
<dbReference type="AlphaFoldDB" id="A0A9X2B3J4"/>
<dbReference type="SUPFAM" id="SSF89957">
    <property type="entry name" value="MTH1187/YkoF-like"/>
    <property type="match status" value="1"/>
</dbReference>
<sequence length="102" mass="11039">MLFAFSIAPATTPEPDGSMAHIVAKAVEVVRQSGLPHETTSMFTTVEGEWDEVMPVVKRACEAVAEYSPRVSLVLKADLRPGRTGEITGKVERLDSHIDDGT</sequence>
<dbReference type="GO" id="GO:0005829">
    <property type="term" value="C:cytosol"/>
    <property type="evidence" value="ECO:0007669"/>
    <property type="project" value="TreeGrafter"/>
</dbReference>
<keyword evidence="4" id="KW-1185">Reference proteome</keyword>
<reference evidence="3" key="1">
    <citation type="submission" date="2022-04" db="EMBL/GenBank/DDBJ databases">
        <title>Corynebacterium kalidii LD5P10.</title>
        <authorList>
            <person name="Sun J.Q."/>
        </authorList>
    </citation>
    <scope>NUCLEOTIDE SEQUENCE</scope>
    <source>
        <strain evidence="3">LD5P10</strain>
    </source>
</reference>
<evidence type="ECO:0000313" key="3">
    <source>
        <dbReference type="EMBL" id="MCJ7859740.1"/>
    </source>
</evidence>
<dbReference type="RefSeq" id="WP_244805442.1">
    <property type="nucleotide sequence ID" value="NZ_JALIEA010000017.1"/>
</dbReference>
<dbReference type="PANTHER" id="PTHR33777:SF1">
    <property type="entry name" value="UPF0045 PROTEIN ECM15"/>
    <property type="match status" value="1"/>
</dbReference>
<comment type="caution">
    <text evidence="3">The sequence shown here is derived from an EMBL/GenBank/DDBJ whole genome shotgun (WGS) entry which is preliminary data.</text>
</comment>
<dbReference type="PANTHER" id="PTHR33777">
    <property type="entry name" value="UPF0045 PROTEIN ECM15"/>
    <property type="match status" value="1"/>
</dbReference>
<name>A0A9X2B3J4_9CORY</name>
<comment type="similarity">
    <text evidence="1">Belongs to the UPF0045 family.</text>
</comment>
<dbReference type="InterPro" id="IPR051614">
    <property type="entry name" value="UPF0045_domain"/>
</dbReference>
<dbReference type="EMBL" id="JALIEA010000017">
    <property type="protein sequence ID" value="MCJ7859740.1"/>
    <property type="molecule type" value="Genomic_DNA"/>
</dbReference>
<dbReference type="Gene3D" id="3.30.70.930">
    <property type="match status" value="1"/>
</dbReference>
<dbReference type="Proteomes" id="UP001139207">
    <property type="component" value="Unassembled WGS sequence"/>
</dbReference>
<evidence type="ECO:0000313" key="4">
    <source>
        <dbReference type="Proteomes" id="UP001139207"/>
    </source>
</evidence>
<dbReference type="InterPro" id="IPR029756">
    <property type="entry name" value="MTH1187/YkoF-like"/>
</dbReference>
<evidence type="ECO:0000256" key="1">
    <source>
        <dbReference type="ARBA" id="ARBA00010272"/>
    </source>
</evidence>
<dbReference type="Pfam" id="PF01910">
    <property type="entry name" value="Thiamine_BP"/>
    <property type="match status" value="1"/>
</dbReference>
<proteinExistence type="inferred from homology"/>
<dbReference type="InterPro" id="IPR002767">
    <property type="entry name" value="Thiamine_BP"/>
</dbReference>
<organism evidence="3 4">
    <name type="scientific">Corynebacterium kalidii</name>
    <dbReference type="NCBI Taxonomy" id="2931982"/>
    <lineage>
        <taxon>Bacteria</taxon>
        <taxon>Bacillati</taxon>
        <taxon>Actinomycetota</taxon>
        <taxon>Actinomycetes</taxon>
        <taxon>Mycobacteriales</taxon>
        <taxon>Corynebacteriaceae</taxon>
        <taxon>Corynebacterium</taxon>
    </lineage>
</organism>